<gene>
    <name evidence="1" type="ORF">RFULGI_LOCUS11941</name>
</gene>
<proteinExistence type="predicted"/>
<feature type="non-terminal residue" evidence="1">
    <location>
        <position position="1"/>
    </location>
</feature>
<dbReference type="Proteomes" id="UP000789396">
    <property type="component" value="Unassembled WGS sequence"/>
</dbReference>
<organism evidence="1 2">
    <name type="scientific">Racocetra fulgida</name>
    <dbReference type="NCBI Taxonomy" id="60492"/>
    <lineage>
        <taxon>Eukaryota</taxon>
        <taxon>Fungi</taxon>
        <taxon>Fungi incertae sedis</taxon>
        <taxon>Mucoromycota</taxon>
        <taxon>Glomeromycotina</taxon>
        <taxon>Glomeromycetes</taxon>
        <taxon>Diversisporales</taxon>
        <taxon>Gigasporaceae</taxon>
        <taxon>Racocetra</taxon>
    </lineage>
</organism>
<comment type="caution">
    <text evidence="1">The sequence shown here is derived from an EMBL/GenBank/DDBJ whole genome shotgun (WGS) entry which is preliminary data.</text>
</comment>
<dbReference type="AlphaFoldDB" id="A0A9N9ICQ2"/>
<dbReference type="OrthoDB" id="2412736at2759"/>
<evidence type="ECO:0000313" key="2">
    <source>
        <dbReference type="Proteomes" id="UP000789396"/>
    </source>
</evidence>
<evidence type="ECO:0000313" key="1">
    <source>
        <dbReference type="EMBL" id="CAG8728352.1"/>
    </source>
</evidence>
<accession>A0A9N9ICQ2</accession>
<feature type="non-terminal residue" evidence="1">
    <location>
        <position position="99"/>
    </location>
</feature>
<reference evidence="1" key="1">
    <citation type="submission" date="2021-06" db="EMBL/GenBank/DDBJ databases">
        <authorList>
            <person name="Kallberg Y."/>
            <person name="Tangrot J."/>
            <person name="Rosling A."/>
        </authorList>
    </citation>
    <scope>NUCLEOTIDE SEQUENCE</scope>
    <source>
        <strain evidence="1">IN212</strain>
    </source>
</reference>
<dbReference type="EMBL" id="CAJVPZ010027416">
    <property type="protein sequence ID" value="CAG8728352.1"/>
    <property type="molecule type" value="Genomic_DNA"/>
</dbReference>
<protein>
    <submittedName>
        <fullName evidence="1">16588_t:CDS:1</fullName>
    </submittedName>
</protein>
<name>A0A9N9ICQ2_9GLOM</name>
<sequence>GWSSSLRKSIYVFVVITSNRKQYIYSLVDESANFIQVLILIDSKKFVAVVSDAESAMQLAKQIISTKYPYILPIRYIAHHINFITSHIIKLDFTKAVFK</sequence>
<keyword evidence="2" id="KW-1185">Reference proteome</keyword>